<dbReference type="RefSeq" id="WP_059070107.1">
    <property type="nucleotide sequence ID" value="NZ_LNAL01000006.1"/>
</dbReference>
<keyword evidence="4" id="KW-1185">Reference proteome</keyword>
<feature type="domain" description="UspA" evidence="2">
    <location>
        <begin position="25"/>
        <end position="153"/>
    </location>
</feature>
<comment type="similarity">
    <text evidence="1">Belongs to the universal stress protein A family.</text>
</comment>
<proteinExistence type="inferred from homology"/>
<evidence type="ECO:0000256" key="1">
    <source>
        <dbReference type="ARBA" id="ARBA00008791"/>
    </source>
</evidence>
<dbReference type="CDD" id="cd00293">
    <property type="entry name" value="USP-like"/>
    <property type="match status" value="1"/>
</dbReference>
<gene>
    <name evidence="3" type="ORF">ASU33_10305</name>
</gene>
<feature type="domain" description="UspA" evidence="2">
    <location>
        <begin position="220"/>
        <end position="287"/>
    </location>
</feature>
<name>A0A9X0HM81_SOLP1</name>
<dbReference type="PANTHER" id="PTHR46268">
    <property type="entry name" value="STRESS RESPONSE PROTEIN NHAX"/>
    <property type="match status" value="1"/>
</dbReference>
<dbReference type="EMBL" id="LNAL01000006">
    <property type="protein sequence ID" value="KUG08541.1"/>
    <property type="molecule type" value="Genomic_DNA"/>
</dbReference>
<accession>A0A9X0HM81</accession>
<organism evidence="3 4">
    <name type="scientific">Solirubrum puertoriconensis</name>
    <dbReference type="NCBI Taxonomy" id="1751427"/>
    <lineage>
        <taxon>Bacteria</taxon>
        <taxon>Pseudomonadati</taxon>
        <taxon>Bacteroidota</taxon>
        <taxon>Cytophagia</taxon>
        <taxon>Cytophagales</taxon>
    </lineage>
</organism>
<dbReference type="Pfam" id="PF00582">
    <property type="entry name" value="Usp"/>
    <property type="match status" value="2"/>
</dbReference>
<reference evidence="3 4" key="1">
    <citation type="submission" date="2015-11" db="EMBL/GenBank/DDBJ databases">
        <title>Solirubrum puertoriconensis gen. nov. an environmental bacteria isolated in Puerto Rico.</title>
        <authorList>
            <person name="Cuebas-Irizarry M.F."/>
            <person name="Montalvo-Rodriguez R."/>
        </authorList>
    </citation>
    <scope>NUCLEOTIDE SEQUENCE [LARGE SCALE GENOMIC DNA]</scope>
    <source>
        <strain evidence="3 4">MC1A</strain>
    </source>
</reference>
<sequence>MPQLTAQPKPAKLAAPPGTPLSLIVLTNFFPAAHRAIRYAAELAAPLGAQLVLLHVRQVAVFEDDATDASWLSDTHERDGELLMALNALADEVYVPTSVELVPSLQSDVALSLAKRYQPALFVVGRSAAQEAELSTAVLEVLRTGQFPVLLVPERYRGTSCPSHVAVAADGDAFQLDDAATGARLLLTELEPDLTVVNVSVLETDDYCLAARYQVEQSGLCEGARQVHTRAFQHLSTAHGLLQAVEDTKAELLVVIARRHSVLGELFHRSVTDRLMQLCPVPVLVLPAHD</sequence>
<dbReference type="Gene3D" id="3.40.50.620">
    <property type="entry name" value="HUPs"/>
    <property type="match status" value="2"/>
</dbReference>
<evidence type="ECO:0000259" key="2">
    <source>
        <dbReference type="Pfam" id="PF00582"/>
    </source>
</evidence>
<dbReference type="PANTHER" id="PTHR46268:SF6">
    <property type="entry name" value="UNIVERSAL STRESS PROTEIN UP12"/>
    <property type="match status" value="1"/>
</dbReference>
<evidence type="ECO:0000313" key="3">
    <source>
        <dbReference type="EMBL" id="KUG08541.1"/>
    </source>
</evidence>
<comment type="caution">
    <text evidence="3">The sequence shown here is derived from an EMBL/GenBank/DDBJ whole genome shotgun (WGS) entry which is preliminary data.</text>
</comment>
<dbReference type="AlphaFoldDB" id="A0A9X0HM81"/>
<dbReference type="Proteomes" id="UP000054223">
    <property type="component" value="Unassembled WGS sequence"/>
</dbReference>
<dbReference type="InterPro" id="IPR014729">
    <property type="entry name" value="Rossmann-like_a/b/a_fold"/>
</dbReference>
<dbReference type="OrthoDB" id="9788959at2"/>
<evidence type="ECO:0000313" key="4">
    <source>
        <dbReference type="Proteomes" id="UP000054223"/>
    </source>
</evidence>
<dbReference type="SUPFAM" id="SSF52402">
    <property type="entry name" value="Adenine nucleotide alpha hydrolases-like"/>
    <property type="match status" value="2"/>
</dbReference>
<dbReference type="InterPro" id="IPR006016">
    <property type="entry name" value="UspA"/>
</dbReference>
<protein>
    <recommendedName>
        <fullName evidence="2">UspA domain-containing protein</fullName>
    </recommendedName>
</protein>